<protein>
    <submittedName>
        <fullName evidence="1">Uncharacterized protein</fullName>
    </submittedName>
</protein>
<dbReference type="EMBL" id="AKHW03003437">
    <property type="protein sequence ID" value="KYO34458.1"/>
    <property type="molecule type" value="Genomic_DNA"/>
</dbReference>
<comment type="caution">
    <text evidence="1">The sequence shown here is derived from an EMBL/GenBank/DDBJ whole genome shotgun (WGS) entry which is preliminary data.</text>
</comment>
<reference evidence="1 2" key="1">
    <citation type="journal article" date="2012" name="Genome Biol.">
        <title>Sequencing three crocodilian genomes to illuminate the evolution of archosaurs and amniotes.</title>
        <authorList>
            <person name="St John J.A."/>
            <person name="Braun E.L."/>
            <person name="Isberg S.R."/>
            <person name="Miles L.G."/>
            <person name="Chong A.Y."/>
            <person name="Gongora J."/>
            <person name="Dalzell P."/>
            <person name="Moran C."/>
            <person name="Bed'hom B."/>
            <person name="Abzhanov A."/>
            <person name="Burgess S.C."/>
            <person name="Cooksey A.M."/>
            <person name="Castoe T.A."/>
            <person name="Crawford N.G."/>
            <person name="Densmore L.D."/>
            <person name="Drew J.C."/>
            <person name="Edwards S.V."/>
            <person name="Faircloth B.C."/>
            <person name="Fujita M.K."/>
            <person name="Greenwold M.J."/>
            <person name="Hoffmann F.G."/>
            <person name="Howard J.M."/>
            <person name="Iguchi T."/>
            <person name="Janes D.E."/>
            <person name="Khan S.Y."/>
            <person name="Kohno S."/>
            <person name="de Koning A.J."/>
            <person name="Lance S.L."/>
            <person name="McCarthy F.M."/>
            <person name="McCormack J.E."/>
            <person name="Merchant M.E."/>
            <person name="Peterson D.G."/>
            <person name="Pollock D.D."/>
            <person name="Pourmand N."/>
            <person name="Raney B.J."/>
            <person name="Roessler K.A."/>
            <person name="Sanford J.R."/>
            <person name="Sawyer R.H."/>
            <person name="Schmidt C.J."/>
            <person name="Triplett E.W."/>
            <person name="Tuberville T.D."/>
            <person name="Venegas-Anaya M."/>
            <person name="Howard J.T."/>
            <person name="Jarvis E.D."/>
            <person name="Guillette L.J.Jr."/>
            <person name="Glenn T.C."/>
            <person name="Green R.E."/>
            <person name="Ray D.A."/>
        </authorList>
    </citation>
    <scope>NUCLEOTIDE SEQUENCE [LARGE SCALE GENOMIC DNA]</scope>
    <source>
        <strain evidence="1">KSC_2009_1</strain>
    </source>
</reference>
<proteinExistence type="predicted"/>
<gene>
    <name evidence="1" type="ORF">Y1Q_0019409</name>
</gene>
<accession>A0A151NCB7</accession>
<evidence type="ECO:0000313" key="1">
    <source>
        <dbReference type="EMBL" id="KYO34458.1"/>
    </source>
</evidence>
<dbReference type="Proteomes" id="UP000050525">
    <property type="component" value="Unassembled WGS sequence"/>
</dbReference>
<sequence length="72" mass="8484">MAPLRHVLPLPEIIKQLSECHCGRYQTSQWGRAAQDGSPFFSFHSLIFCFFYQEDKEWQQVQLQLPEREAGK</sequence>
<keyword evidence="2" id="KW-1185">Reference proteome</keyword>
<name>A0A151NCB7_ALLMI</name>
<dbReference type="AlphaFoldDB" id="A0A151NCB7"/>
<evidence type="ECO:0000313" key="2">
    <source>
        <dbReference type="Proteomes" id="UP000050525"/>
    </source>
</evidence>
<organism evidence="1 2">
    <name type="scientific">Alligator mississippiensis</name>
    <name type="common">American alligator</name>
    <dbReference type="NCBI Taxonomy" id="8496"/>
    <lineage>
        <taxon>Eukaryota</taxon>
        <taxon>Metazoa</taxon>
        <taxon>Chordata</taxon>
        <taxon>Craniata</taxon>
        <taxon>Vertebrata</taxon>
        <taxon>Euteleostomi</taxon>
        <taxon>Archelosauria</taxon>
        <taxon>Archosauria</taxon>
        <taxon>Crocodylia</taxon>
        <taxon>Alligatoridae</taxon>
        <taxon>Alligatorinae</taxon>
        <taxon>Alligator</taxon>
    </lineage>
</organism>